<proteinExistence type="predicted"/>
<dbReference type="Gene3D" id="1.10.357.10">
    <property type="entry name" value="Tetracycline Repressor, domain 2"/>
    <property type="match status" value="1"/>
</dbReference>
<dbReference type="AlphaFoldDB" id="A0A5E6VDB0"/>
<reference evidence="1 2" key="1">
    <citation type="submission" date="2019-09" db="EMBL/GenBank/DDBJ databases">
        <authorList>
            <person name="Chandra G."/>
            <person name="Truman W A."/>
        </authorList>
    </citation>
    <scope>NUCLEOTIDE SEQUENCE [LARGE SCALE GENOMIC DNA]</scope>
    <source>
        <strain evidence="1">PS645</strain>
    </source>
</reference>
<name>A0A5E6VDB0_PSEFL</name>
<gene>
    <name evidence="1" type="ORF">PS645_04024</name>
</gene>
<dbReference type="EMBL" id="CABVGX010000037">
    <property type="protein sequence ID" value="VVN15573.1"/>
    <property type="molecule type" value="Genomic_DNA"/>
</dbReference>
<sequence>MQFSLVKMEHCCGEELGLRGQQSPTSDAVLNTRLEQVEGTLKGDDISERALVIMSTLIGALTLSRSVKNPVLAQKILDVARDFLKKQQS</sequence>
<dbReference type="SUPFAM" id="SSF48498">
    <property type="entry name" value="Tetracyclin repressor-like, C-terminal domain"/>
    <property type="match status" value="1"/>
</dbReference>
<dbReference type="Proteomes" id="UP000325607">
    <property type="component" value="Unassembled WGS sequence"/>
</dbReference>
<organism evidence="1 2">
    <name type="scientific">Pseudomonas fluorescens</name>
    <dbReference type="NCBI Taxonomy" id="294"/>
    <lineage>
        <taxon>Bacteria</taxon>
        <taxon>Pseudomonadati</taxon>
        <taxon>Pseudomonadota</taxon>
        <taxon>Gammaproteobacteria</taxon>
        <taxon>Pseudomonadales</taxon>
        <taxon>Pseudomonadaceae</taxon>
        <taxon>Pseudomonas</taxon>
    </lineage>
</organism>
<evidence type="ECO:0000313" key="1">
    <source>
        <dbReference type="EMBL" id="VVN15573.1"/>
    </source>
</evidence>
<evidence type="ECO:0000313" key="2">
    <source>
        <dbReference type="Proteomes" id="UP000325607"/>
    </source>
</evidence>
<evidence type="ECO:0008006" key="3">
    <source>
        <dbReference type="Google" id="ProtNLM"/>
    </source>
</evidence>
<accession>A0A5E6VDB0</accession>
<protein>
    <recommendedName>
        <fullName evidence="3">TetR family transcriptional regulator</fullName>
    </recommendedName>
</protein>
<dbReference type="InterPro" id="IPR036271">
    <property type="entry name" value="Tet_transcr_reg_TetR-rel_C_sf"/>
</dbReference>